<dbReference type="InterPro" id="IPR018117">
    <property type="entry name" value="C5_DNA_meth_AS"/>
</dbReference>
<dbReference type="InterPro" id="IPR050390">
    <property type="entry name" value="C5-Methyltransferase"/>
</dbReference>
<dbReference type="EC" id="2.1.1.37" evidence="7"/>
<evidence type="ECO:0000256" key="6">
    <source>
        <dbReference type="RuleBase" id="RU000416"/>
    </source>
</evidence>
<dbReference type="PRINTS" id="PR00105">
    <property type="entry name" value="C5METTRFRASE"/>
</dbReference>
<dbReference type="GO" id="GO:0032259">
    <property type="term" value="P:methylation"/>
    <property type="evidence" value="ECO:0007669"/>
    <property type="project" value="UniProtKB-KW"/>
</dbReference>
<evidence type="ECO:0000256" key="5">
    <source>
        <dbReference type="PROSITE-ProRule" id="PRU01016"/>
    </source>
</evidence>
<dbReference type="InterPro" id="IPR031303">
    <property type="entry name" value="C5_meth_CS"/>
</dbReference>
<proteinExistence type="inferred from homology"/>
<dbReference type="Gene3D" id="3.40.50.150">
    <property type="entry name" value="Vaccinia Virus protein VP39"/>
    <property type="match status" value="1"/>
</dbReference>
<gene>
    <name evidence="8" type="ORF">ACFPIJ_23755</name>
</gene>
<keyword evidence="2 5" id="KW-0808">Transferase</keyword>
<comment type="catalytic activity">
    <reaction evidence="7">
        <text>a 2'-deoxycytidine in DNA + S-adenosyl-L-methionine = a 5-methyl-2'-deoxycytidine in DNA + S-adenosyl-L-homocysteine + H(+)</text>
        <dbReference type="Rhea" id="RHEA:13681"/>
        <dbReference type="Rhea" id="RHEA-COMP:11369"/>
        <dbReference type="Rhea" id="RHEA-COMP:11370"/>
        <dbReference type="ChEBI" id="CHEBI:15378"/>
        <dbReference type="ChEBI" id="CHEBI:57856"/>
        <dbReference type="ChEBI" id="CHEBI:59789"/>
        <dbReference type="ChEBI" id="CHEBI:85452"/>
        <dbReference type="ChEBI" id="CHEBI:85454"/>
        <dbReference type="EC" id="2.1.1.37"/>
    </reaction>
</comment>
<feature type="active site" evidence="5">
    <location>
        <position position="86"/>
    </location>
</feature>
<dbReference type="RefSeq" id="WP_380117373.1">
    <property type="nucleotide sequence ID" value="NZ_JBHSIU010000028.1"/>
</dbReference>
<dbReference type="InterPro" id="IPR029063">
    <property type="entry name" value="SAM-dependent_MTases_sf"/>
</dbReference>
<keyword evidence="1 5" id="KW-0489">Methyltransferase</keyword>
<dbReference type="Proteomes" id="UP001595912">
    <property type="component" value="Unassembled WGS sequence"/>
</dbReference>
<dbReference type="PANTHER" id="PTHR10629">
    <property type="entry name" value="CYTOSINE-SPECIFIC METHYLTRANSFERASE"/>
    <property type="match status" value="1"/>
</dbReference>
<evidence type="ECO:0000313" key="9">
    <source>
        <dbReference type="Proteomes" id="UP001595912"/>
    </source>
</evidence>
<comment type="similarity">
    <text evidence="5 6">Belongs to the class I-like SAM-binding methyltransferase superfamily. C5-methyltransferase family.</text>
</comment>
<dbReference type="NCBIfam" id="TIGR00675">
    <property type="entry name" value="dcm"/>
    <property type="match status" value="1"/>
</dbReference>
<comment type="caution">
    <text evidence="8">The sequence shown here is derived from an EMBL/GenBank/DDBJ whole genome shotgun (WGS) entry which is preliminary data.</text>
</comment>
<dbReference type="PROSITE" id="PS51679">
    <property type="entry name" value="SAM_MT_C5"/>
    <property type="match status" value="1"/>
</dbReference>
<dbReference type="InterPro" id="IPR001525">
    <property type="entry name" value="C5_MeTfrase"/>
</dbReference>
<dbReference type="EMBL" id="JBHSIU010000028">
    <property type="protein sequence ID" value="MFC5000841.1"/>
    <property type="molecule type" value="Genomic_DNA"/>
</dbReference>
<dbReference type="GO" id="GO:0003886">
    <property type="term" value="F:DNA (cytosine-5-)-methyltransferase activity"/>
    <property type="evidence" value="ECO:0007669"/>
    <property type="project" value="UniProtKB-EC"/>
</dbReference>
<reference evidence="9" key="1">
    <citation type="journal article" date="2019" name="Int. J. Syst. Evol. Microbiol.">
        <title>The Global Catalogue of Microorganisms (GCM) 10K type strain sequencing project: providing services to taxonomists for standard genome sequencing and annotation.</title>
        <authorList>
            <consortium name="The Broad Institute Genomics Platform"/>
            <consortium name="The Broad Institute Genome Sequencing Center for Infectious Disease"/>
            <person name="Wu L."/>
            <person name="Ma J."/>
        </authorList>
    </citation>
    <scope>NUCLEOTIDE SEQUENCE [LARGE SCALE GENOMIC DNA]</scope>
    <source>
        <strain evidence="9">CGMCC 4.7152</strain>
    </source>
</reference>
<protein>
    <recommendedName>
        <fullName evidence="7">Cytosine-specific methyltransferase</fullName>
        <ecNumber evidence="7">2.1.1.37</ecNumber>
    </recommendedName>
</protein>
<keyword evidence="3 5" id="KW-0949">S-adenosyl-L-methionine</keyword>
<evidence type="ECO:0000313" key="8">
    <source>
        <dbReference type="EMBL" id="MFC5000841.1"/>
    </source>
</evidence>
<sequence length="403" mass="44249">MPDSTDQAIPDAPAEPAPTVAGLFAGIGGLELGLHRAGFNTAALCEIWEPAREVLTAHFPGIPISEDVRTLPHLPAVDVVTAGFPCTDLSQAGRTAGIHGAQSGLVNQLFRLLADTEPRWVVIENIRNMLVLDQGQAMTYLIGQLEQLGYQWAYRLVDSRFTGVPQRRQRVIMVASKQADPRGVLFADDAKEPAEDWFADDVFGFYWTEGLRGLGWARDALPTLKGGSTIGIPSPPALWVRDAPIGRAIVTPGIRAGELLQGFPEGWTLPAAAHGRRNGTRWKLIGNAVTVGVAEWLGGRLLEPGTFDLNRSMALPPGHPRWPLAAWGKQGERWQVEISMWPLRRPYQHLLDVVDLDEATPLSRRASEGFFSRMEQSSLRFDDGFRIAMKEHVRAMQAQPPGL</sequence>
<name>A0ABV9W1K1_9ACTN</name>
<evidence type="ECO:0000256" key="4">
    <source>
        <dbReference type="ARBA" id="ARBA00022747"/>
    </source>
</evidence>
<evidence type="ECO:0000256" key="7">
    <source>
        <dbReference type="RuleBase" id="RU000417"/>
    </source>
</evidence>
<evidence type="ECO:0000256" key="2">
    <source>
        <dbReference type="ARBA" id="ARBA00022679"/>
    </source>
</evidence>
<keyword evidence="9" id="KW-1185">Reference proteome</keyword>
<accession>A0ABV9W1K1</accession>
<dbReference type="PANTHER" id="PTHR10629:SF50">
    <property type="entry name" value="DNA (CYTOSINE-5)-METHYLTRANSFERASE CMT3"/>
    <property type="match status" value="1"/>
</dbReference>
<organism evidence="8 9">
    <name type="scientific">Dactylosporangium cerinum</name>
    <dbReference type="NCBI Taxonomy" id="1434730"/>
    <lineage>
        <taxon>Bacteria</taxon>
        <taxon>Bacillati</taxon>
        <taxon>Actinomycetota</taxon>
        <taxon>Actinomycetes</taxon>
        <taxon>Micromonosporales</taxon>
        <taxon>Micromonosporaceae</taxon>
        <taxon>Dactylosporangium</taxon>
    </lineage>
</organism>
<dbReference type="Pfam" id="PF00145">
    <property type="entry name" value="DNA_methylase"/>
    <property type="match status" value="1"/>
</dbReference>
<dbReference type="PROSITE" id="PS00095">
    <property type="entry name" value="C5_MTASE_2"/>
    <property type="match status" value="1"/>
</dbReference>
<dbReference type="SUPFAM" id="SSF53335">
    <property type="entry name" value="S-adenosyl-L-methionine-dependent methyltransferases"/>
    <property type="match status" value="1"/>
</dbReference>
<keyword evidence="4" id="KW-0680">Restriction system</keyword>
<evidence type="ECO:0000256" key="1">
    <source>
        <dbReference type="ARBA" id="ARBA00022603"/>
    </source>
</evidence>
<dbReference type="PROSITE" id="PS00094">
    <property type="entry name" value="C5_MTASE_1"/>
    <property type="match status" value="1"/>
</dbReference>
<evidence type="ECO:0000256" key="3">
    <source>
        <dbReference type="ARBA" id="ARBA00022691"/>
    </source>
</evidence>